<sequence length="70" mass="7277">MYSCTPTSKFLVLAPIEAGPSSITPANQSPAAVRERSSSQSSTASVGSQVGEAVSSLPQAFLYLGMDQRK</sequence>
<gene>
    <name evidence="2" type="ORF">P168DRAFT_288063</name>
</gene>
<keyword evidence="3" id="KW-1185">Reference proteome</keyword>
<dbReference type="GeneID" id="36544228"/>
<accession>A0A2I1DCM1</accession>
<dbReference type="VEuPathDB" id="FungiDB:P168DRAFT_288063"/>
<feature type="compositionally biased region" description="Polar residues" evidence="1">
    <location>
        <begin position="21"/>
        <end position="30"/>
    </location>
</feature>
<dbReference type="Proteomes" id="UP000234254">
    <property type="component" value="Unassembled WGS sequence"/>
</dbReference>
<name>A0A2I1DCM1_ASPC2</name>
<feature type="region of interest" description="Disordered" evidence="1">
    <location>
        <begin position="19"/>
        <end position="51"/>
    </location>
</feature>
<proteinExistence type="predicted"/>
<evidence type="ECO:0000256" key="1">
    <source>
        <dbReference type="SAM" id="MobiDB-lite"/>
    </source>
</evidence>
<evidence type="ECO:0000313" key="2">
    <source>
        <dbReference type="EMBL" id="PKY07600.1"/>
    </source>
</evidence>
<feature type="compositionally biased region" description="Low complexity" evidence="1">
    <location>
        <begin position="38"/>
        <end position="51"/>
    </location>
</feature>
<comment type="caution">
    <text evidence="2">The sequence shown here is derived from an EMBL/GenBank/DDBJ whole genome shotgun (WGS) entry which is preliminary data.</text>
</comment>
<dbReference type="OrthoDB" id="4393511at2759"/>
<dbReference type="EMBL" id="MSFM01000002">
    <property type="protein sequence ID" value="PKY07600.1"/>
    <property type="molecule type" value="Genomic_DNA"/>
</dbReference>
<organism evidence="2 3">
    <name type="scientific">Aspergillus campestris (strain IBT 28561)</name>
    <dbReference type="NCBI Taxonomy" id="1392248"/>
    <lineage>
        <taxon>Eukaryota</taxon>
        <taxon>Fungi</taxon>
        <taxon>Dikarya</taxon>
        <taxon>Ascomycota</taxon>
        <taxon>Pezizomycotina</taxon>
        <taxon>Eurotiomycetes</taxon>
        <taxon>Eurotiomycetidae</taxon>
        <taxon>Eurotiales</taxon>
        <taxon>Aspergillaceae</taxon>
        <taxon>Aspergillus</taxon>
        <taxon>Aspergillus subgen. Circumdati</taxon>
    </lineage>
</organism>
<dbReference type="RefSeq" id="XP_024696194.1">
    <property type="nucleotide sequence ID" value="XM_024836704.1"/>
</dbReference>
<evidence type="ECO:0000313" key="3">
    <source>
        <dbReference type="Proteomes" id="UP000234254"/>
    </source>
</evidence>
<protein>
    <submittedName>
        <fullName evidence="2">Uncharacterized protein</fullName>
    </submittedName>
</protein>
<reference evidence="2" key="1">
    <citation type="submission" date="2016-12" db="EMBL/GenBank/DDBJ databases">
        <title>The genomes of Aspergillus section Nigri reveals drivers in fungal speciation.</title>
        <authorList>
            <consortium name="DOE Joint Genome Institute"/>
            <person name="Vesth T.C."/>
            <person name="Nybo J."/>
            <person name="Theobald S."/>
            <person name="Brandl J."/>
            <person name="Frisvad J.C."/>
            <person name="Nielsen K.F."/>
            <person name="Lyhne E.K."/>
            <person name="Kogle M.E."/>
            <person name="Kuo A."/>
            <person name="Riley R."/>
            <person name="Clum A."/>
            <person name="Nolan M."/>
            <person name="Lipzen A."/>
            <person name="Salamov A."/>
            <person name="Henrissat B."/>
            <person name="Wiebenga A."/>
            <person name="De vries R.P."/>
            <person name="Grigoriev I.V."/>
            <person name="Mortensen U.H."/>
            <person name="Andersen M.R."/>
            <person name="Baker S.E."/>
        </authorList>
    </citation>
    <scope>NUCLEOTIDE SEQUENCE</scope>
    <source>
        <strain evidence="2">IBT 28561</strain>
    </source>
</reference>
<dbReference type="AlphaFoldDB" id="A0A2I1DCM1"/>